<gene>
    <name evidence="1" type="ORF">CROST_007050</name>
</gene>
<evidence type="ECO:0000313" key="1">
    <source>
        <dbReference type="EMBL" id="URZ09997.1"/>
    </source>
</evidence>
<dbReference type="RefSeq" id="WP_077833145.1">
    <property type="nucleotide sequence ID" value="NZ_CP096983.1"/>
</dbReference>
<organism evidence="1 2">
    <name type="scientific">Clostridium felsineum</name>
    <dbReference type="NCBI Taxonomy" id="36839"/>
    <lineage>
        <taxon>Bacteria</taxon>
        <taxon>Bacillati</taxon>
        <taxon>Bacillota</taxon>
        <taxon>Clostridia</taxon>
        <taxon>Eubacteriales</taxon>
        <taxon>Clostridiaceae</taxon>
        <taxon>Clostridium</taxon>
    </lineage>
</organism>
<proteinExistence type="predicted"/>
<dbReference type="AlphaFoldDB" id="A0A1S8L9L1"/>
<dbReference type="Proteomes" id="UP000190951">
    <property type="component" value="Chromosome"/>
</dbReference>
<reference evidence="1 2" key="1">
    <citation type="submission" date="2022-04" db="EMBL/GenBank/DDBJ databases">
        <title>Genome sequence of C. roseum typestrain.</title>
        <authorList>
            <person name="Poehlein A."/>
            <person name="Schoch T."/>
            <person name="Duerre P."/>
            <person name="Daniel R."/>
        </authorList>
    </citation>
    <scope>NUCLEOTIDE SEQUENCE [LARGE SCALE GENOMIC DNA]</scope>
    <source>
        <strain evidence="1 2">DSM 7320</strain>
    </source>
</reference>
<dbReference type="KEGG" id="crw:CROST_007050"/>
<evidence type="ECO:0000313" key="2">
    <source>
        <dbReference type="Proteomes" id="UP000190951"/>
    </source>
</evidence>
<name>A0A1S8L9L1_9CLOT</name>
<keyword evidence="2" id="KW-1185">Reference proteome</keyword>
<accession>A0A1S8L9L1</accession>
<sequence>MKKRLIKAYCIGFLVFIIGALLSANLGQLFDGDSYENARAFIISFAVIFLSSVVAISTSLILDAIKENKNSK</sequence>
<dbReference type="EMBL" id="CP096983">
    <property type="protein sequence ID" value="URZ09997.1"/>
    <property type="molecule type" value="Genomic_DNA"/>
</dbReference>
<protein>
    <submittedName>
        <fullName evidence="1">Uncharacterized protein</fullName>
    </submittedName>
</protein>